<dbReference type="Gene3D" id="2.40.50.140">
    <property type="entry name" value="Nucleic acid-binding proteins"/>
    <property type="match status" value="2"/>
</dbReference>
<dbReference type="Pfam" id="PF08207">
    <property type="entry name" value="EFP_N"/>
    <property type="match status" value="1"/>
</dbReference>
<sequence>MLTYNDLRRGTVFLLDGEPYEVLEYEFLRMQQRKPVAKTKIKNLINGKIVERNFHQNETFEEAEMVKQPIKYLYNNRGQFWFSAIENPADRFSLTEEIVGSSGKFLKPNSEVVAIKFSARDEEKIIGVQTPIKADLKIKEAPPGERGDTATGGRKAATLETGAIIQVPLFVNTGDVVRVNTETGEYVERIEKAKT</sequence>
<dbReference type="SUPFAM" id="SSF50249">
    <property type="entry name" value="Nucleic acid-binding proteins"/>
    <property type="match status" value="1"/>
</dbReference>
<comment type="subcellular location">
    <subcellularLocation>
        <location evidence="1">Cytoplasm</location>
    </subcellularLocation>
</comment>
<evidence type="ECO:0000256" key="6">
    <source>
        <dbReference type="ARBA" id="ARBA00022917"/>
    </source>
</evidence>
<keyword evidence="5" id="KW-0251">Elongation factor</keyword>
<dbReference type="NCBIfam" id="NF001810">
    <property type="entry name" value="PRK00529.1"/>
    <property type="match status" value="1"/>
</dbReference>
<evidence type="ECO:0000256" key="1">
    <source>
        <dbReference type="ARBA" id="ARBA00004496"/>
    </source>
</evidence>
<evidence type="ECO:0000256" key="5">
    <source>
        <dbReference type="ARBA" id="ARBA00022768"/>
    </source>
</evidence>
<evidence type="ECO:0000313" key="8">
    <source>
        <dbReference type="EMBL" id="OGY65547.1"/>
    </source>
</evidence>
<dbReference type="FunFam" id="2.30.30.30:FF:000003">
    <property type="entry name" value="Elongation factor P"/>
    <property type="match status" value="1"/>
</dbReference>
<dbReference type="Gene3D" id="2.30.30.30">
    <property type="match status" value="1"/>
</dbReference>
<dbReference type="InterPro" id="IPR014722">
    <property type="entry name" value="Rib_uL2_dom2"/>
</dbReference>
<comment type="pathway">
    <text evidence="2">Protein biosynthesis; polypeptide chain elongation.</text>
</comment>
<dbReference type="PIRSF" id="PIRSF005901">
    <property type="entry name" value="EF-P"/>
    <property type="match status" value="1"/>
</dbReference>
<dbReference type="InterPro" id="IPR012340">
    <property type="entry name" value="NA-bd_OB-fold"/>
</dbReference>
<evidence type="ECO:0000313" key="9">
    <source>
        <dbReference type="Proteomes" id="UP000177942"/>
    </source>
</evidence>
<dbReference type="GO" id="GO:0005829">
    <property type="term" value="C:cytosol"/>
    <property type="evidence" value="ECO:0007669"/>
    <property type="project" value="UniProtKB-ARBA"/>
</dbReference>
<evidence type="ECO:0000256" key="4">
    <source>
        <dbReference type="ARBA" id="ARBA00022490"/>
    </source>
</evidence>
<comment type="similarity">
    <text evidence="3">Belongs to the elongation factor P family.</text>
</comment>
<dbReference type="InterPro" id="IPR020599">
    <property type="entry name" value="Transl_elong_fac_P/YeiP"/>
</dbReference>
<evidence type="ECO:0000259" key="7">
    <source>
        <dbReference type="SMART" id="SM00841"/>
    </source>
</evidence>
<keyword evidence="4" id="KW-0963">Cytoplasm</keyword>
<feature type="domain" description="Elongation factor P C-terminal" evidence="7">
    <location>
        <begin position="134"/>
        <end position="189"/>
    </location>
</feature>
<dbReference type="InterPro" id="IPR015365">
    <property type="entry name" value="Elong-fact-P_C"/>
</dbReference>
<dbReference type="PANTHER" id="PTHR30053">
    <property type="entry name" value="ELONGATION FACTOR P"/>
    <property type="match status" value="1"/>
</dbReference>
<dbReference type="AlphaFoldDB" id="A0A1G1ZNW2"/>
<proteinExistence type="inferred from homology"/>
<dbReference type="CDD" id="cd05794">
    <property type="entry name" value="S1_EF-P_repeat_2"/>
    <property type="match status" value="1"/>
</dbReference>
<dbReference type="PANTHER" id="PTHR30053:SF12">
    <property type="entry name" value="ELONGATION FACTOR P (EF-P) FAMILY PROTEIN"/>
    <property type="match status" value="1"/>
</dbReference>
<dbReference type="GO" id="GO:0043043">
    <property type="term" value="P:peptide biosynthetic process"/>
    <property type="evidence" value="ECO:0007669"/>
    <property type="project" value="InterPro"/>
</dbReference>
<dbReference type="GO" id="GO:0003746">
    <property type="term" value="F:translation elongation factor activity"/>
    <property type="evidence" value="ECO:0007669"/>
    <property type="project" value="UniProtKB-KW"/>
</dbReference>
<dbReference type="EMBL" id="MHJJ01000008">
    <property type="protein sequence ID" value="OGY65547.1"/>
    <property type="molecule type" value="Genomic_DNA"/>
</dbReference>
<comment type="caution">
    <text evidence="8">The sequence shown here is derived from an EMBL/GenBank/DDBJ whole genome shotgun (WGS) entry which is preliminary data.</text>
</comment>
<keyword evidence="6" id="KW-0648">Protein biosynthesis</keyword>
<evidence type="ECO:0000256" key="2">
    <source>
        <dbReference type="ARBA" id="ARBA00004815"/>
    </source>
</evidence>
<organism evidence="8 9">
    <name type="scientific">Candidatus Harrisonbacteria bacterium RIFCSPLOWO2_01_FULL_44_18</name>
    <dbReference type="NCBI Taxonomy" id="1798407"/>
    <lineage>
        <taxon>Bacteria</taxon>
        <taxon>Candidatus Harrisoniibacteriota</taxon>
    </lineage>
</organism>
<dbReference type="PROSITE" id="PS01275">
    <property type="entry name" value="EFP"/>
    <property type="match status" value="1"/>
</dbReference>
<dbReference type="InterPro" id="IPR013185">
    <property type="entry name" value="Transl_elong_KOW-like"/>
</dbReference>
<reference evidence="8 9" key="1">
    <citation type="journal article" date="2016" name="Nat. Commun.">
        <title>Thousands of microbial genomes shed light on interconnected biogeochemical processes in an aquifer system.</title>
        <authorList>
            <person name="Anantharaman K."/>
            <person name="Brown C.T."/>
            <person name="Hug L.A."/>
            <person name="Sharon I."/>
            <person name="Castelle C.J."/>
            <person name="Probst A.J."/>
            <person name="Thomas B.C."/>
            <person name="Singh A."/>
            <person name="Wilkins M.J."/>
            <person name="Karaoz U."/>
            <person name="Brodie E.L."/>
            <person name="Williams K.H."/>
            <person name="Hubbard S.S."/>
            <person name="Banfield J.F."/>
        </authorList>
    </citation>
    <scope>NUCLEOTIDE SEQUENCE [LARGE SCALE GENOMIC DNA]</scope>
</reference>
<gene>
    <name evidence="8" type="ORF">A3A16_01640</name>
</gene>
<dbReference type="FunFam" id="2.40.50.140:FF:000004">
    <property type="entry name" value="Elongation factor P"/>
    <property type="match status" value="1"/>
</dbReference>
<dbReference type="SMART" id="SM00841">
    <property type="entry name" value="Elong-fact-P_C"/>
    <property type="match status" value="1"/>
</dbReference>
<dbReference type="STRING" id="1798407.A3A16_01640"/>
<dbReference type="SUPFAM" id="SSF50104">
    <property type="entry name" value="Translation proteins SH3-like domain"/>
    <property type="match status" value="1"/>
</dbReference>
<dbReference type="InterPro" id="IPR008991">
    <property type="entry name" value="Translation_prot_SH3-like_sf"/>
</dbReference>
<protein>
    <recommendedName>
        <fullName evidence="7">Elongation factor P C-terminal domain-containing protein</fullName>
    </recommendedName>
</protein>
<dbReference type="Proteomes" id="UP000177942">
    <property type="component" value="Unassembled WGS sequence"/>
</dbReference>
<dbReference type="InterPro" id="IPR013852">
    <property type="entry name" value="Transl_elong_P/YeiP_CS"/>
</dbReference>
<evidence type="ECO:0000256" key="3">
    <source>
        <dbReference type="ARBA" id="ARBA00009479"/>
    </source>
</evidence>
<name>A0A1G1ZNW2_9BACT</name>
<accession>A0A1G1ZNW2</accession>
<dbReference type="Pfam" id="PF09285">
    <property type="entry name" value="Elong-fact-P_C"/>
    <property type="match status" value="1"/>
</dbReference>